<dbReference type="AlphaFoldDB" id="A0A2P5Y052"/>
<dbReference type="Proteomes" id="UP000239757">
    <property type="component" value="Unassembled WGS sequence"/>
</dbReference>
<name>A0A2P5Y052_GOSBA</name>
<dbReference type="EMBL" id="KZ663920">
    <property type="protein sequence ID" value="PPS08968.1"/>
    <property type="molecule type" value="Genomic_DNA"/>
</dbReference>
<sequence>MMPKSVGFSKKRVIPRNPEHFSFTNGTCASSFPFTFSSNSSVLPGGSLLNSSINNTSPRASDSISDSFTGSTMTLPLKESNSSHATVAPTTDYMEFFPQEPSDSGLLQEVIQGFLPKPGSKKQDDSTTTTNCTYHSISSPVNEMTLGQSLSGLKKEPLGFYVDYNNQAVSQQFESFNRTTAMHYANEIPAKHLQVGQDMLDDIFQYPELMSVLAARVQNG</sequence>
<reference evidence="1 2" key="1">
    <citation type="submission" date="2015-01" db="EMBL/GenBank/DDBJ databases">
        <title>Genome of allotetraploid Gossypium barbadense reveals genomic plasticity and fiber elongation in cotton evolution.</title>
        <authorList>
            <person name="Chen X."/>
            <person name="Liu X."/>
            <person name="Zhao B."/>
            <person name="Zheng H."/>
            <person name="Hu Y."/>
            <person name="Lu G."/>
            <person name="Yang C."/>
            <person name="Chen J."/>
            <person name="Shan C."/>
            <person name="Zhang L."/>
            <person name="Zhou Y."/>
            <person name="Wang L."/>
            <person name="Guo W."/>
            <person name="Bai Y."/>
            <person name="Ruan J."/>
            <person name="Shangguan X."/>
            <person name="Mao Y."/>
            <person name="Jiang J."/>
            <person name="Zhu Y."/>
            <person name="Lei J."/>
            <person name="Kang H."/>
            <person name="Chen S."/>
            <person name="He X."/>
            <person name="Wang R."/>
            <person name="Wang Y."/>
            <person name="Chen J."/>
            <person name="Wang L."/>
            <person name="Yu S."/>
            <person name="Wang B."/>
            <person name="Wei J."/>
            <person name="Song S."/>
            <person name="Lu X."/>
            <person name="Gao Z."/>
            <person name="Gu W."/>
            <person name="Deng X."/>
            <person name="Ma D."/>
            <person name="Wang S."/>
            <person name="Liang W."/>
            <person name="Fang L."/>
            <person name="Cai C."/>
            <person name="Zhu X."/>
            <person name="Zhou B."/>
            <person name="Zhang Y."/>
            <person name="Chen Z."/>
            <person name="Xu S."/>
            <person name="Zhu R."/>
            <person name="Wang S."/>
            <person name="Zhang T."/>
            <person name="Zhao G."/>
        </authorList>
    </citation>
    <scope>NUCLEOTIDE SEQUENCE [LARGE SCALE GENOMIC DNA]</scope>
    <source>
        <strain evidence="2">cv. Xinhai21</strain>
        <tissue evidence="1">Leaf</tissue>
    </source>
</reference>
<evidence type="ECO:0000313" key="2">
    <source>
        <dbReference type="Proteomes" id="UP000239757"/>
    </source>
</evidence>
<evidence type="ECO:0000313" key="1">
    <source>
        <dbReference type="EMBL" id="PPS08968.1"/>
    </source>
</evidence>
<accession>A0A2P5Y052</accession>
<proteinExistence type="predicted"/>
<protein>
    <submittedName>
        <fullName evidence="1">Uncharacterized protein</fullName>
    </submittedName>
</protein>
<gene>
    <name evidence="1" type="ORF">GOBAR_AA11675</name>
</gene>
<dbReference type="OrthoDB" id="1902708at2759"/>
<organism evidence="1 2">
    <name type="scientific">Gossypium barbadense</name>
    <name type="common">Sea Island cotton</name>
    <name type="synonym">Hibiscus barbadensis</name>
    <dbReference type="NCBI Taxonomy" id="3634"/>
    <lineage>
        <taxon>Eukaryota</taxon>
        <taxon>Viridiplantae</taxon>
        <taxon>Streptophyta</taxon>
        <taxon>Embryophyta</taxon>
        <taxon>Tracheophyta</taxon>
        <taxon>Spermatophyta</taxon>
        <taxon>Magnoliopsida</taxon>
        <taxon>eudicotyledons</taxon>
        <taxon>Gunneridae</taxon>
        <taxon>Pentapetalae</taxon>
        <taxon>rosids</taxon>
        <taxon>malvids</taxon>
        <taxon>Malvales</taxon>
        <taxon>Malvaceae</taxon>
        <taxon>Malvoideae</taxon>
        <taxon>Gossypium</taxon>
    </lineage>
</organism>